<proteinExistence type="predicted"/>
<dbReference type="InParanoid" id="A0A7J8ERJ2"/>
<dbReference type="EMBL" id="JACASF010000013">
    <property type="protein sequence ID" value="KAF6438030.1"/>
    <property type="molecule type" value="Genomic_DNA"/>
</dbReference>
<gene>
    <name evidence="1" type="ORF">HJG59_008722</name>
</gene>
<dbReference type="Proteomes" id="UP000550707">
    <property type="component" value="Unassembled WGS sequence"/>
</dbReference>
<organism evidence="1 2">
    <name type="scientific">Molossus molossus</name>
    <name type="common">Pallas' mastiff bat</name>
    <name type="synonym">Vespertilio molossus</name>
    <dbReference type="NCBI Taxonomy" id="27622"/>
    <lineage>
        <taxon>Eukaryota</taxon>
        <taxon>Metazoa</taxon>
        <taxon>Chordata</taxon>
        <taxon>Craniata</taxon>
        <taxon>Vertebrata</taxon>
        <taxon>Euteleostomi</taxon>
        <taxon>Mammalia</taxon>
        <taxon>Eutheria</taxon>
        <taxon>Laurasiatheria</taxon>
        <taxon>Chiroptera</taxon>
        <taxon>Yangochiroptera</taxon>
        <taxon>Molossidae</taxon>
        <taxon>Molossus</taxon>
    </lineage>
</organism>
<sequence>MQAGLQWGLEGEKRRKGLYQCLCVMGRQQRDVFLGSTALFLTLLSAPICRSVGGAAASLVSQKLSDAQNAGFWRSKPGRWHSWLAPLSAWLFPNHSWLFCAPCSATMVTCDASLPYALACHSPESSRQTCSGPGPLSGNTSAPTHHSVSCPGTSRPYLHSLAFWGSFPALLKPGSSLTLVLPSPFLLVRPSVQD</sequence>
<dbReference type="AlphaFoldDB" id="A0A7J8ERJ2"/>
<keyword evidence="2" id="KW-1185">Reference proteome</keyword>
<accession>A0A7J8ERJ2</accession>
<name>A0A7J8ERJ2_MOLMO</name>
<evidence type="ECO:0000313" key="1">
    <source>
        <dbReference type="EMBL" id="KAF6438030.1"/>
    </source>
</evidence>
<protein>
    <submittedName>
        <fullName evidence="1">Uncharacterized protein</fullName>
    </submittedName>
</protein>
<comment type="caution">
    <text evidence="1">The sequence shown here is derived from an EMBL/GenBank/DDBJ whole genome shotgun (WGS) entry which is preliminary data.</text>
</comment>
<evidence type="ECO:0000313" key="2">
    <source>
        <dbReference type="Proteomes" id="UP000550707"/>
    </source>
</evidence>
<reference evidence="1 2" key="1">
    <citation type="journal article" date="2020" name="Nature">
        <title>Six reference-quality genomes reveal evolution of bat adaptations.</title>
        <authorList>
            <person name="Jebb D."/>
            <person name="Huang Z."/>
            <person name="Pippel M."/>
            <person name="Hughes G.M."/>
            <person name="Lavrichenko K."/>
            <person name="Devanna P."/>
            <person name="Winkler S."/>
            <person name="Jermiin L.S."/>
            <person name="Skirmuntt E.C."/>
            <person name="Katzourakis A."/>
            <person name="Burkitt-Gray L."/>
            <person name="Ray D.A."/>
            <person name="Sullivan K.A.M."/>
            <person name="Roscito J.G."/>
            <person name="Kirilenko B.M."/>
            <person name="Davalos L.M."/>
            <person name="Corthals A.P."/>
            <person name="Power M.L."/>
            <person name="Jones G."/>
            <person name="Ransome R.D."/>
            <person name="Dechmann D.K.N."/>
            <person name="Locatelli A.G."/>
            <person name="Puechmaille S.J."/>
            <person name="Fedrigo O."/>
            <person name="Jarvis E.D."/>
            <person name="Hiller M."/>
            <person name="Vernes S.C."/>
            <person name="Myers E.W."/>
            <person name="Teeling E.C."/>
        </authorList>
    </citation>
    <scope>NUCLEOTIDE SEQUENCE [LARGE SCALE GENOMIC DNA]</scope>
    <source>
        <strain evidence="1">MMolMol1</strain>
        <tissue evidence="1">Muscle</tissue>
    </source>
</reference>